<sequence length="55" mass="6331">TTKFNEVSEKITSYDCIDVCVRISCVILIWMASTYRLLPRKCNSYPSTKDALPEK</sequence>
<name>A0AAW1TYX4_9CUCU</name>
<dbReference type="Proteomes" id="UP001431783">
    <property type="component" value="Unassembled WGS sequence"/>
</dbReference>
<accession>A0AAW1TYX4</accession>
<evidence type="ECO:0000313" key="2">
    <source>
        <dbReference type="Proteomes" id="UP001431783"/>
    </source>
</evidence>
<dbReference type="AlphaFoldDB" id="A0AAW1TYX4"/>
<evidence type="ECO:0000313" key="1">
    <source>
        <dbReference type="EMBL" id="KAK9872324.1"/>
    </source>
</evidence>
<feature type="non-terminal residue" evidence="1">
    <location>
        <position position="1"/>
    </location>
</feature>
<comment type="caution">
    <text evidence="1">The sequence shown here is derived from an EMBL/GenBank/DDBJ whole genome shotgun (WGS) entry which is preliminary data.</text>
</comment>
<dbReference type="EMBL" id="JARQZJ010000010">
    <property type="protein sequence ID" value="KAK9872324.1"/>
    <property type="molecule type" value="Genomic_DNA"/>
</dbReference>
<proteinExistence type="predicted"/>
<gene>
    <name evidence="1" type="ORF">WA026_017138</name>
</gene>
<protein>
    <submittedName>
        <fullName evidence="1">Uncharacterized protein</fullName>
    </submittedName>
</protein>
<organism evidence="1 2">
    <name type="scientific">Henosepilachna vigintioctopunctata</name>
    <dbReference type="NCBI Taxonomy" id="420089"/>
    <lineage>
        <taxon>Eukaryota</taxon>
        <taxon>Metazoa</taxon>
        <taxon>Ecdysozoa</taxon>
        <taxon>Arthropoda</taxon>
        <taxon>Hexapoda</taxon>
        <taxon>Insecta</taxon>
        <taxon>Pterygota</taxon>
        <taxon>Neoptera</taxon>
        <taxon>Endopterygota</taxon>
        <taxon>Coleoptera</taxon>
        <taxon>Polyphaga</taxon>
        <taxon>Cucujiformia</taxon>
        <taxon>Coccinelloidea</taxon>
        <taxon>Coccinellidae</taxon>
        <taxon>Epilachninae</taxon>
        <taxon>Epilachnini</taxon>
        <taxon>Henosepilachna</taxon>
    </lineage>
</organism>
<reference evidence="1 2" key="1">
    <citation type="submission" date="2023-03" db="EMBL/GenBank/DDBJ databases">
        <title>Genome insight into feeding habits of ladybird beetles.</title>
        <authorList>
            <person name="Li H.-S."/>
            <person name="Huang Y.-H."/>
            <person name="Pang H."/>
        </authorList>
    </citation>
    <scope>NUCLEOTIDE SEQUENCE [LARGE SCALE GENOMIC DNA]</scope>
    <source>
        <strain evidence="1">SYSU_2023b</strain>
        <tissue evidence="1">Whole body</tissue>
    </source>
</reference>
<keyword evidence="2" id="KW-1185">Reference proteome</keyword>